<protein>
    <submittedName>
        <fullName evidence="8">Recombination protein recr</fullName>
    </submittedName>
</protein>
<dbReference type="GO" id="GO:0006310">
    <property type="term" value="P:DNA recombination"/>
    <property type="evidence" value="ECO:0007669"/>
    <property type="project" value="UniProtKB-KW"/>
</dbReference>
<dbReference type="GO" id="GO:0008270">
    <property type="term" value="F:zinc ion binding"/>
    <property type="evidence" value="ECO:0007669"/>
    <property type="project" value="UniProtKB-KW"/>
</dbReference>
<dbReference type="NCBIfam" id="TIGR00615">
    <property type="entry name" value="recR"/>
    <property type="match status" value="1"/>
</dbReference>
<dbReference type="InterPro" id="IPR015967">
    <property type="entry name" value="Rcmb_RecR_Znf"/>
</dbReference>
<dbReference type="Gene3D" id="1.10.8.420">
    <property type="entry name" value="RecR Domain 1"/>
    <property type="match status" value="1"/>
</dbReference>
<sequence length="197" mass="21867">MRLAQPLQALIDQLLKLPSIGPKSAQRLAMFILKLSDDEARQLAISIVDAKKKIFPCPTCGYLTDVDPCIICTDQRRDNTLLCIAEEVTDVMAIERTGFRGRYFVLNKDFNLLKGNGIEDIDIRSLQERIVNGGVQEVVLALNPDIDGEVLSRYLASVVAKQGVKVTRLAYGLPVGGDIEYTDEITLKKAIEGRNEF</sequence>
<dbReference type="PANTHER" id="PTHR30446">
    <property type="entry name" value="RECOMBINATION PROTEIN RECR"/>
    <property type="match status" value="1"/>
</dbReference>
<evidence type="ECO:0000256" key="5">
    <source>
        <dbReference type="ARBA" id="ARBA00023172"/>
    </source>
</evidence>
<keyword evidence="5" id="KW-0233">DNA recombination</keyword>
<dbReference type="Gene3D" id="6.10.250.240">
    <property type="match status" value="1"/>
</dbReference>
<dbReference type="SUPFAM" id="SSF111304">
    <property type="entry name" value="Recombination protein RecR"/>
    <property type="match status" value="1"/>
</dbReference>
<evidence type="ECO:0000256" key="1">
    <source>
        <dbReference type="ARBA" id="ARBA00022723"/>
    </source>
</evidence>
<dbReference type="EMBL" id="LNQE01001917">
    <property type="protein sequence ID" value="KUG02555.1"/>
    <property type="molecule type" value="Genomic_DNA"/>
</dbReference>
<gene>
    <name evidence="8" type="ORF">ASZ90_020051</name>
</gene>
<evidence type="ECO:0000256" key="4">
    <source>
        <dbReference type="ARBA" id="ARBA00022833"/>
    </source>
</evidence>
<keyword evidence="3" id="KW-0863">Zinc-finger</keyword>
<dbReference type="InterPro" id="IPR006171">
    <property type="entry name" value="TOPRIM_dom"/>
</dbReference>
<accession>A0A0W8E1R9</accession>
<dbReference type="PANTHER" id="PTHR30446:SF0">
    <property type="entry name" value="RECOMBINATION PROTEIN RECR"/>
    <property type="match status" value="1"/>
</dbReference>
<evidence type="ECO:0000256" key="6">
    <source>
        <dbReference type="ARBA" id="ARBA00023204"/>
    </source>
</evidence>
<dbReference type="InterPro" id="IPR034137">
    <property type="entry name" value="TOPRIM_RecR"/>
</dbReference>
<dbReference type="InterPro" id="IPR000093">
    <property type="entry name" value="DNA_Rcmb_RecR"/>
</dbReference>
<dbReference type="GO" id="GO:0006281">
    <property type="term" value="P:DNA repair"/>
    <property type="evidence" value="ECO:0007669"/>
    <property type="project" value="UniProtKB-KW"/>
</dbReference>
<dbReference type="Pfam" id="PF21175">
    <property type="entry name" value="RecR_C"/>
    <property type="match status" value="1"/>
</dbReference>
<evidence type="ECO:0000259" key="7">
    <source>
        <dbReference type="PROSITE" id="PS50880"/>
    </source>
</evidence>
<dbReference type="GO" id="GO:0003677">
    <property type="term" value="F:DNA binding"/>
    <property type="evidence" value="ECO:0007669"/>
    <property type="project" value="InterPro"/>
</dbReference>
<dbReference type="PROSITE" id="PS50880">
    <property type="entry name" value="TOPRIM"/>
    <property type="match status" value="1"/>
</dbReference>
<proteinExistence type="inferred from homology"/>
<evidence type="ECO:0000256" key="3">
    <source>
        <dbReference type="ARBA" id="ARBA00022771"/>
    </source>
</evidence>
<dbReference type="CDD" id="cd01025">
    <property type="entry name" value="TOPRIM_recR"/>
    <property type="match status" value="1"/>
</dbReference>
<dbReference type="HAMAP" id="MF_00017">
    <property type="entry name" value="RecR"/>
    <property type="match status" value="1"/>
</dbReference>
<keyword evidence="4" id="KW-0862">Zinc</keyword>
<dbReference type="Pfam" id="PF21176">
    <property type="entry name" value="RecR_HhH"/>
    <property type="match status" value="1"/>
</dbReference>
<dbReference type="InterPro" id="IPR023627">
    <property type="entry name" value="Rcmb_RecR"/>
</dbReference>
<evidence type="ECO:0000256" key="2">
    <source>
        <dbReference type="ARBA" id="ARBA00022763"/>
    </source>
</evidence>
<dbReference type="PROSITE" id="PS01300">
    <property type="entry name" value="RECR"/>
    <property type="match status" value="1"/>
</dbReference>
<keyword evidence="6" id="KW-0234">DNA repair</keyword>
<comment type="caution">
    <text evidence="8">The sequence shown here is derived from an EMBL/GenBank/DDBJ whole genome shotgun (WGS) entry which is preliminary data.</text>
</comment>
<dbReference type="AlphaFoldDB" id="A0A0W8E1R9"/>
<organism evidence="8">
    <name type="scientific">hydrocarbon metagenome</name>
    <dbReference type="NCBI Taxonomy" id="938273"/>
    <lineage>
        <taxon>unclassified sequences</taxon>
        <taxon>metagenomes</taxon>
        <taxon>ecological metagenomes</taxon>
    </lineage>
</organism>
<name>A0A0W8E1R9_9ZZZZ</name>
<dbReference type="Pfam" id="PF13662">
    <property type="entry name" value="Toprim_4"/>
    <property type="match status" value="1"/>
</dbReference>
<feature type="domain" description="Toprim" evidence="7">
    <location>
        <begin position="80"/>
        <end position="174"/>
    </location>
</feature>
<keyword evidence="2" id="KW-0227">DNA damage</keyword>
<keyword evidence="1" id="KW-0479">Metal-binding</keyword>
<evidence type="ECO:0000313" key="8">
    <source>
        <dbReference type="EMBL" id="KUG02555.1"/>
    </source>
</evidence>
<dbReference type="Gene3D" id="3.40.1360.10">
    <property type="match status" value="1"/>
</dbReference>
<reference evidence="8" key="1">
    <citation type="journal article" date="2015" name="Proc. Natl. Acad. Sci. U.S.A.">
        <title>Networks of energetic and metabolic interactions define dynamics in microbial communities.</title>
        <authorList>
            <person name="Embree M."/>
            <person name="Liu J.K."/>
            <person name="Al-Bassam M.M."/>
            <person name="Zengler K."/>
        </authorList>
    </citation>
    <scope>NUCLEOTIDE SEQUENCE</scope>
</reference>